<evidence type="ECO:0000256" key="1">
    <source>
        <dbReference type="ARBA" id="ARBA00004225"/>
    </source>
</evidence>
<gene>
    <name evidence="11" type="ORF">RHTO0S_04e12574g</name>
</gene>
<keyword evidence="6 10" id="KW-1133">Transmembrane helix</keyword>
<feature type="transmembrane region" description="Helical" evidence="10">
    <location>
        <begin position="294"/>
        <end position="314"/>
    </location>
</feature>
<evidence type="ECO:0000256" key="6">
    <source>
        <dbReference type="ARBA" id="ARBA00022989"/>
    </source>
</evidence>
<evidence type="ECO:0000313" key="11">
    <source>
        <dbReference type="EMBL" id="CDR39961.1"/>
    </source>
</evidence>
<feature type="compositionally biased region" description="Low complexity" evidence="9">
    <location>
        <begin position="124"/>
        <end position="137"/>
    </location>
</feature>
<evidence type="ECO:0000256" key="5">
    <source>
        <dbReference type="ARBA" id="ARBA00022970"/>
    </source>
</evidence>
<feature type="compositionally biased region" description="Basic residues" evidence="9">
    <location>
        <begin position="143"/>
        <end position="159"/>
    </location>
</feature>
<keyword evidence="5" id="KW-0029">Amino-acid transport</keyword>
<feature type="compositionally biased region" description="Polar residues" evidence="9">
    <location>
        <begin position="106"/>
        <end position="116"/>
    </location>
</feature>
<feature type="compositionally biased region" description="Low complexity" evidence="9">
    <location>
        <begin position="194"/>
        <end position="204"/>
    </location>
</feature>
<dbReference type="Pfam" id="PF03820">
    <property type="entry name" value="SFXNs"/>
    <property type="match status" value="1"/>
</dbReference>
<reference evidence="11" key="1">
    <citation type="journal article" date="2014" name="Genome Announc.">
        <title>Draft genome sequence of Rhodosporidium toruloides CECT1137, an oleaginous yeast of biotechnological interest.</title>
        <authorList>
            <person name="Morin N."/>
            <person name="Calcas X."/>
            <person name="Devillers H."/>
            <person name="Durrens P."/>
            <person name="Sherman D.J."/>
            <person name="Nicaud J.-M."/>
            <person name="Neuveglise C."/>
        </authorList>
    </citation>
    <scope>NUCLEOTIDE SEQUENCE</scope>
    <source>
        <strain evidence="11">CECT1137</strain>
    </source>
</reference>
<comment type="subcellular location">
    <subcellularLocation>
        <location evidence="1">Mitochondrion membrane</location>
        <topology evidence="1">Multi-pass membrane protein</topology>
    </subcellularLocation>
</comment>
<feature type="region of interest" description="Disordered" evidence="9">
    <location>
        <begin position="104"/>
        <end position="209"/>
    </location>
</feature>
<proteinExistence type="inferred from homology"/>
<evidence type="ECO:0000256" key="10">
    <source>
        <dbReference type="SAM" id="Phobius"/>
    </source>
</evidence>
<evidence type="ECO:0000256" key="2">
    <source>
        <dbReference type="ARBA" id="ARBA00005974"/>
    </source>
</evidence>
<keyword evidence="4 10" id="KW-0812">Transmembrane</keyword>
<dbReference type="PANTHER" id="PTHR11153">
    <property type="entry name" value="SIDEROFLEXIN"/>
    <property type="match status" value="1"/>
</dbReference>
<dbReference type="EMBL" id="LK052939">
    <property type="protein sequence ID" value="CDR39961.1"/>
    <property type="molecule type" value="Genomic_DNA"/>
</dbReference>
<keyword evidence="8 10" id="KW-0472">Membrane</keyword>
<dbReference type="OrthoDB" id="6608471at2759"/>
<feature type="transmembrane region" description="Helical" evidence="10">
    <location>
        <begin position="261"/>
        <end position="282"/>
    </location>
</feature>
<dbReference type="GO" id="GO:0005743">
    <property type="term" value="C:mitochondrial inner membrane"/>
    <property type="evidence" value="ECO:0007669"/>
    <property type="project" value="TreeGrafter"/>
</dbReference>
<evidence type="ECO:0000256" key="4">
    <source>
        <dbReference type="ARBA" id="ARBA00022692"/>
    </source>
</evidence>
<dbReference type="GO" id="GO:1990542">
    <property type="term" value="P:mitochondrial transmembrane transport"/>
    <property type="evidence" value="ECO:0007669"/>
    <property type="project" value="TreeGrafter"/>
</dbReference>
<organism evidence="11">
    <name type="scientific">Rhodotorula toruloides</name>
    <name type="common">Yeast</name>
    <name type="synonym">Rhodosporidium toruloides</name>
    <dbReference type="NCBI Taxonomy" id="5286"/>
    <lineage>
        <taxon>Eukaryota</taxon>
        <taxon>Fungi</taxon>
        <taxon>Dikarya</taxon>
        <taxon>Basidiomycota</taxon>
        <taxon>Pucciniomycotina</taxon>
        <taxon>Microbotryomycetes</taxon>
        <taxon>Sporidiobolales</taxon>
        <taxon>Sporidiobolaceae</taxon>
        <taxon>Rhodotorula</taxon>
    </lineage>
</organism>
<dbReference type="AlphaFoldDB" id="A0A061AX62"/>
<accession>A0A061AX62</accession>
<dbReference type="GO" id="GO:0006865">
    <property type="term" value="P:amino acid transport"/>
    <property type="evidence" value="ECO:0007669"/>
    <property type="project" value="UniProtKB-KW"/>
</dbReference>
<sequence length="390" mass="42462">MPRRRSWRRTGGTSRLCRLHRRVRRREEGSQRRCRLEDDLHRCLQRRRDAPHPRLAPLFFVASVSVRPPRRQHPASLRPVHPLRPLLIHFLPLLLVDSRQALDGAKTTSPCSQSEGVSAVSAEPPRSLLSSRFSRAPADPKHAPRPLRKGRSGRRRSIRRKLDETRKGGRLRTSTACGGRSRVPLTSVDSSIHPTPASPSLSPSASPPSSRPTSVIFAGMLAPNPSLKSVIFWQWANQSLNVCVNYSNANKSIKMSTSEIASAYAAATVASCSIAVGLPQLVPRLRVSPSARALLSKLVPFAAVASAGCVNIGLMRWKEMRDGISVFKPSDPKTGRPSSEELGKSSIAGAYAVGQTAARRVLTNIPTLILPPIILTLLENAASSSSRPSS</sequence>
<keyword evidence="3" id="KW-0813">Transport</keyword>
<keyword evidence="7" id="KW-0496">Mitochondrion</keyword>
<evidence type="ECO:0000256" key="9">
    <source>
        <dbReference type="SAM" id="MobiDB-lite"/>
    </source>
</evidence>
<protein>
    <submittedName>
        <fullName evidence="11">RHTO0S04e12574g1_1</fullName>
    </submittedName>
</protein>
<evidence type="ECO:0000256" key="8">
    <source>
        <dbReference type="ARBA" id="ARBA00023136"/>
    </source>
</evidence>
<comment type="similarity">
    <text evidence="2">Belongs to the sideroflexin family.</text>
</comment>
<dbReference type="GO" id="GO:0015075">
    <property type="term" value="F:monoatomic ion transmembrane transporter activity"/>
    <property type="evidence" value="ECO:0007669"/>
    <property type="project" value="InterPro"/>
</dbReference>
<dbReference type="PANTHER" id="PTHR11153:SF6">
    <property type="entry name" value="SIDEROFLEXIN-5"/>
    <property type="match status" value="1"/>
</dbReference>
<dbReference type="InterPro" id="IPR004686">
    <property type="entry name" value="Mtc"/>
</dbReference>
<evidence type="ECO:0000256" key="7">
    <source>
        <dbReference type="ARBA" id="ARBA00023128"/>
    </source>
</evidence>
<name>A0A061AX62_RHOTO</name>
<evidence type="ECO:0000256" key="3">
    <source>
        <dbReference type="ARBA" id="ARBA00022448"/>
    </source>
</evidence>